<dbReference type="CDD" id="cd02231">
    <property type="entry name" value="cupin_BLL6423-like"/>
    <property type="match status" value="1"/>
</dbReference>
<gene>
    <name evidence="2" type="ORF">PG999_012431</name>
</gene>
<dbReference type="InterPro" id="IPR047142">
    <property type="entry name" value="OryJ/VirC-like"/>
</dbReference>
<dbReference type="PANTHER" id="PTHR36156">
    <property type="entry name" value="SLR2101 PROTEIN"/>
    <property type="match status" value="1"/>
</dbReference>
<dbReference type="PANTHER" id="PTHR36156:SF2">
    <property type="entry name" value="CUPIN TYPE-2 DOMAIN-CONTAINING PROTEIN"/>
    <property type="match status" value="1"/>
</dbReference>
<proteinExistence type="predicted"/>
<dbReference type="Pfam" id="PF07883">
    <property type="entry name" value="Cupin_2"/>
    <property type="match status" value="1"/>
</dbReference>
<keyword evidence="3" id="KW-1185">Reference proteome</keyword>
<reference evidence="2 3" key="1">
    <citation type="submission" date="2023-01" db="EMBL/GenBank/DDBJ databases">
        <title>Analysis of 21 Apiospora genomes using comparative genomics revels a genus with tremendous synthesis potential of carbohydrate active enzymes and secondary metabolites.</title>
        <authorList>
            <person name="Sorensen T."/>
        </authorList>
    </citation>
    <scope>NUCLEOTIDE SEQUENCE [LARGE SCALE GENOMIC DNA]</scope>
    <source>
        <strain evidence="2 3">CBS 117206</strain>
    </source>
</reference>
<dbReference type="Gene3D" id="2.60.120.10">
    <property type="entry name" value="Jelly Rolls"/>
    <property type="match status" value="1"/>
</dbReference>
<evidence type="ECO:0000313" key="2">
    <source>
        <dbReference type="EMBL" id="KAK8096487.1"/>
    </source>
</evidence>
<dbReference type="Proteomes" id="UP001392437">
    <property type="component" value="Unassembled WGS sequence"/>
</dbReference>
<dbReference type="InterPro" id="IPR011051">
    <property type="entry name" value="RmlC_Cupin_sf"/>
</dbReference>
<dbReference type="InterPro" id="IPR014710">
    <property type="entry name" value="RmlC-like_jellyroll"/>
</dbReference>
<protein>
    <recommendedName>
        <fullName evidence="1">Cupin type-2 domain-containing protein</fullName>
    </recommendedName>
</protein>
<evidence type="ECO:0000313" key="3">
    <source>
        <dbReference type="Proteomes" id="UP001392437"/>
    </source>
</evidence>
<dbReference type="EMBL" id="JAQQWP010000010">
    <property type="protein sequence ID" value="KAK8096487.1"/>
    <property type="molecule type" value="Genomic_DNA"/>
</dbReference>
<feature type="domain" description="Cupin type-2" evidence="1">
    <location>
        <begin position="100"/>
        <end position="160"/>
    </location>
</feature>
<accession>A0AAW0QEQ7</accession>
<dbReference type="InterPro" id="IPR013096">
    <property type="entry name" value="Cupin_2"/>
</dbReference>
<organism evidence="2 3">
    <name type="scientific">Apiospora kogelbergensis</name>
    <dbReference type="NCBI Taxonomy" id="1337665"/>
    <lineage>
        <taxon>Eukaryota</taxon>
        <taxon>Fungi</taxon>
        <taxon>Dikarya</taxon>
        <taxon>Ascomycota</taxon>
        <taxon>Pezizomycotina</taxon>
        <taxon>Sordariomycetes</taxon>
        <taxon>Xylariomycetidae</taxon>
        <taxon>Amphisphaeriales</taxon>
        <taxon>Apiosporaceae</taxon>
        <taxon>Apiospora</taxon>
    </lineage>
</organism>
<evidence type="ECO:0000259" key="1">
    <source>
        <dbReference type="Pfam" id="PF07883"/>
    </source>
</evidence>
<comment type="caution">
    <text evidence="2">The sequence shown here is derived from an EMBL/GenBank/DDBJ whole genome shotgun (WGS) entry which is preliminary data.</text>
</comment>
<name>A0AAW0QEQ7_9PEZI</name>
<dbReference type="AlphaFoldDB" id="A0AAW0QEQ7"/>
<dbReference type="SUPFAM" id="SSF51182">
    <property type="entry name" value="RmlC-like cupins"/>
    <property type="match status" value="1"/>
</dbReference>
<sequence length="191" mass="20816">MADQQQQPPVIPEKTLPTVYRYITTHSSEGVSTFETGIPEAVDFERNPMGGDMFLAWSATAFPAALARDVDLDGYRAGLEPTNKPASFSTAPGGFQASYIDFHPGCAPFWHRTRTIDFGVVIEGEVLLELDGGEKRVLRKGDTVVQRGTNHAWSNPSQTEFARVFYIALDAQAPVVNGGKLAESFGVVSHK</sequence>